<evidence type="ECO:0000256" key="1">
    <source>
        <dbReference type="SAM" id="MobiDB-lite"/>
    </source>
</evidence>
<reference evidence="2" key="1">
    <citation type="submission" date="2002-01" db="EMBL/GenBank/DDBJ databases">
        <title>Oryza sativa nipponbare(GA3) genomic DNA, chromosome 8, PAC clone:P0002F11.</title>
        <authorList>
            <person name="Sasaki T."/>
            <person name="Matsumoto T."/>
            <person name="Yamamoto K."/>
        </authorList>
    </citation>
    <scope>NUCLEOTIDE SEQUENCE</scope>
</reference>
<protein>
    <submittedName>
        <fullName evidence="3">Uncharacterized protein</fullName>
    </submittedName>
</protein>
<dbReference type="AlphaFoldDB" id="Q6Z9N4"/>
<reference evidence="3" key="2">
    <citation type="submission" date="2002-01" db="EMBL/GenBank/DDBJ databases">
        <title>Oryza sativa nipponbare(GA3) genomic DNA, chromosome 8, PAC clone:P0474F07.</title>
        <authorList>
            <person name="Sasaki T."/>
            <person name="Matsumoto T."/>
            <person name="Yamamoto K."/>
        </authorList>
    </citation>
    <scope>NUCLEOTIDE SEQUENCE</scope>
</reference>
<dbReference type="EMBL" id="AP004652">
    <property type="protein sequence ID" value="BAD12969.1"/>
    <property type="molecule type" value="Genomic_DNA"/>
</dbReference>
<proteinExistence type="predicted"/>
<sequence>MHNRQRVLSPLSPEAVGARNWRWAWPRNDSPATTSGDDDGLKCPREAGGKQQRTQPSDGRWWRQARAGEAAGGSVTSGGQQSVDLPPPAPRQSDLPPPSLRPPDPRRHHHQDADGIYLGFDF</sequence>
<feature type="compositionally biased region" description="Low complexity" evidence="1">
    <location>
        <begin position="72"/>
        <end position="83"/>
    </location>
</feature>
<feature type="region of interest" description="Disordered" evidence="1">
    <location>
        <begin position="1"/>
        <end position="122"/>
    </location>
</feature>
<feature type="compositionally biased region" description="Pro residues" evidence="1">
    <location>
        <begin position="85"/>
        <end position="102"/>
    </location>
</feature>
<evidence type="ECO:0000313" key="3">
    <source>
        <dbReference type="EMBL" id="BAD12982.1"/>
    </source>
</evidence>
<evidence type="ECO:0000313" key="2">
    <source>
        <dbReference type="EMBL" id="BAD12969.1"/>
    </source>
</evidence>
<reference evidence="4" key="4">
    <citation type="journal article" date="2008" name="Nucleic Acids Res.">
        <title>The rice annotation project database (RAP-DB): 2008 update.</title>
        <authorList>
            <consortium name="The rice annotation project (RAP)"/>
        </authorList>
    </citation>
    <scope>GENOME REANNOTATION</scope>
    <source>
        <strain evidence="4">cv. Nipponbare</strain>
    </source>
</reference>
<dbReference type="Proteomes" id="UP000000763">
    <property type="component" value="Chromosome 8"/>
</dbReference>
<feature type="compositionally biased region" description="Basic and acidic residues" evidence="1">
    <location>
        <begin position="39"/>
        <end position="48"/>
    </location>
</feature>
<dbReference type="EMBL" id="AP004695">
    <property type="protein sequence ID" value="BAD12982.1"/>
    <property type="molecule type" value="Genomic_DNA"/>
</dbReference>
<gene>
    <name evidence="2" type="ORF">P0002F11.39</name>
    <name evidence="3" type="ORF">P0474F07.17</name>
</gene>
<accession>Q6Z9N4</accession>
<organism evidence="3 4">
    <name type="scientific">Oryza sativa subsp. japonica</name>
    <name type="common">Rice</name>
    <dbReference type="NCBI Taxonomy" id="39947"/>
    <lineage>
        <taxon>Eukaryota</taxon>
        <taxon>Viridiplantae</taxon>
        <taxon>Streptophyta</taxon>
        <taxon>Embryophyta</taxon>
        <taxon>Tracheophyta</taxon>
        <taxon>Spermatophyta</taxon>
        <taxon>Magnoliopsida</taxon>
        <taxon>Liliopsida</taxon>
        <taxon>Poales</taxon>
        <taxon>Poaceae</taxon>
        <taxon>BOP clade</taxon>
        <taxon>Oryzoideae</taxon>
        <taxon>Oryzeae</taxon>
        <taxon>Oryzinae</taxon>
        <taxon>Oryza</taxon>
        <taxon>Oryza sativa</taxon>
    </lineage>
</organism>
<evidence type="ECO:0000313" key="4">
    <source>
        <dbReference type="Proteomes" id="UP000000763"/>
    </source>
</evidence>
<reference evidence="4" key="3">
    <citation type="journal article" date="2005" name="Nature">
        <title>The map-based sequence of the rice genome.</title>
        <authorList>
            <consortium name="International rice genome sequencing project (IRGSP)"/>
            <person name="Matsumoto T."/>
            <person name="Wu J."/>
            <person name="Kanamori H."/>
            <person name="Katayose Y."/>
            <person name="Fujisawa M."/>
            <person name="Namiki N."/>
            <person name="Mizuno H."/>
            <person name="Yamamoto K."/>
            <person name="Antonio B.A."/>
            <person name="Baba T."/>
            <person name="Sakata K."/>
            <person name="Nagamura Y."/>
            <person name="Aoki H."/>
            <person name="Arikawa K."/>
            <person name="Arita K."/>
            <person name="Bito T."/>
            <person name="Chiden Y."/>
            <person name="Fujitsuka N."/>
            <person name="Fukunaka R."/>
            <person name="Hamada M."/>
            <person name="Harada C."/>
            <person name="Hayashi A."/>
            <person name="Hijishita S."/>
            <person name="Honda M."/>
            <person name="Hosokawa S."/>
            <person name="Ichikawa Y."/>
            <person name="Idonuma A."/>
            <person name="Iijima M."/>
            <person name="Ikeda M."/>
            <person name="Ikeno M."/>
            <person name="Ito K."/>
            <person name="Ito S."/>
            <person name="Ito T."/>
            <person name="Ito Y."/>
            <person name="Ito Y."/>
            <person name="Iwabuchi A."/>
            <person name="Kamiya K."/>
            <person name="Karasawa W."/>
            <person name="Kurita K."/>
            <person name="Katagiri S."/>
            <person name="Kikuta A."/>
            <person name="Kobayashi H."/>
            <person name="Kobayashi N."/>
            <person name="Machita K."/>
            <person name="Maehara T."/>
            <person name="Masukawa M."/>
            <person name="Mizubayashi T."/>
            <person name="Mukai Y."/>
            <person name="Nagasaki H."/>
            <person name="Nagata Y."/>
            <person name="Naito S."/>
            <person name="Nakashima M."/>
            <person name="Nakama Y."/>
            <person name="Nakamichi Y."/>
            <person name="Nakamura M."/>
            <person name="Meguro A."/>
            <person name="Negishi M."/>
            <person name="Ohta I."/>
            <person name="Ohta T."/>
            <person name="Okamoto M."/>
            <person name="Ono N."/>
            <person name="Saji S."/>
            <person name="Sakaguchi M."/>
            <person name="Sakai K."/>
            <person name="Shibata M."/>
            <person name="Shimokawa T."/>
            <person name="Song J."/>
            <person name="Takazaki Y."/>
            <person name="Terasawa K."/>
            <person name="Tsugane M."/>
            <person name="Tsuji K."/>
            <person name="Ueda S."/>
            <person name="Waki K."/>
            <person name="Yamagata H."/>
            <person name="Yamamoto M."/>
            <person name="Yamamoto S."/>
            <person name="Yamane H."/>
            <person name="Yoshiki S."/>
            <person name="Yoshihara R."/>
            <person name="Yukawa K."/>
            <person name="Zhong H."/>
            <person name="Yano M."/>
            <person name="Yuan Q."/>
            <person name="Ouyang S."/>
            <person name="Liu J."/>
            <person name="Jones K.M."/>
            <person name="Gansberger K."/>
            <person name="Moffat K."/>
            <person name="Hill J."/>
            <person name="Bera J."/>
            <person name="Fadrosh D."/>
            <person name="Jin S."/>
            <person name="Johri S."/>
            <person name="Kim M."/>
            <person name="Overton L."/>
            <person name="Reardon M."/>
            <person name="Tsitrin T."/>
            <person name="Vuong H."/>
            <person name="Weaver B."/>
            <person name="Ciecko A."/>
            <person name="Tallon L."/>
            <person name="Jackson J."/>
            <person name="Pai G."/>
            <person name="Aken S.V."/>
            <person name="Utterback T."/>
            <person name="Reidmuller S."/>
            <person name="Feldblyum T."/>
            <person name="Hsiao J."/>
            <person name="Zismann V."/>
            <person name="Iobst S."/>
            <person name="de Vazeille A.R."/>
            <person name="Buell C.R."/>
            <person name="Ying K."/>
            <person name="Li Y."/>
            <person name="Lu T."/>
            <person name="Huang Y."/>
            <person name="Zhao Q."/>
            <person name="Feng Q."/>
            <person name="Zhang L."/>
            <person name="Zhu J."/>
            <person name="Weng Q."/>
            <person name="Mu J."/>
            <person name="Lu Y."/>
            <person name="Fan D."/>
            <person name="Liu Y."/>
            <person name="Guan J."/>
            <person name="Zhang Y."/>
            <person name="Yu S."/>
            <person name="Liu X."/>
            <person name="Zhang Y."/>
            <person name="Hong G."/>
            <person name="Han B."/>
            <person name="Choisne N."/>
            <person name="Demange N."/>
            <person name="Orjeda G."/>
            <person name="Samain S."/>
            <person name="Cattolico L."/>
            <person name="Pelletier E."/>
            <person name="Couloux A."/>
            <person name="Segurens B."/>
            <person name="Wincker P."/>
            <person name="D'Hont A."/>
            <person name="Scarpelli C."/>
            <person name="Weissenbach J."/>
            <person name="Salanoubat M."/>
            <person name="Quetier F."/>
            <person name="Yu Y."/>
            <person name="Kim H.R."/>
            <person name="Rambo T."/>
            <person name="Currie J."/>
            <person name="Collura K."/>
            <person name="Luo M."/>
            <person name="Yang T."/>
            <person name="Ammiraju J.S.S."/>
            <person name="Engler F."/>
            <person name="Soderlund C."/>
            <person name="Wing R.A."/>
            <person name="Palmer L.E."/>
            <person name="de la Bastide M."/>
            <person name="Spiegel L."/>
            <person name="Nascimento L."/>
            <person name="Zutavern T."/>
            <person name="O'Shaughnessy A."/>
            <person name="Dike S."/>
            <person name="Dedhia N."/>
            <person name="Preston R."/>
            <person name="Balija V."/>
            <person name="McCombie W.R."/>
            <person name="Chow T."/>
            <person name="Chen H."/>
            <person name="Chung M."/>
            <person name="Chen C."/>
            <person name="Shaw J."/>
            <person name="Wu H."/>
            <person name="Hsiao K."/>
            <person name="Chao Y."/>
            <person name="Chu M."/>
            <person name="Cheng C."/>
            <person name="Hour A."/>
            <person name="Lee P."/>
            <person name="Lin S."/>
            <person name="Lin Y."/>
            <person name="Liou J."/>
            <person name="Liu S."/>
            <person name="Hsing Y."/>
            <person name="Raghuvanshi S."/>
            <person name="Mohanty A."/>
            <person name="Bharti A.K."/>
            <person name="Gaur A."/>
            <person name="Gupta V."/>
            <person name="Kumar D."/>
            <person name="Ravi V."/>
            <person name="Vij S."/>
            <person name="Kapur A."/>
            <person name="Khurana P."/>
            <person name="Khurana P."/>
            <person name="Khurana J.P."/>
            <person name="Tyagi A.K."/>
            <person name="Gaikwad K."/>
            <person name="Singh A."/>
            <person name="Dalal V."/>
            <person name="Srivastava S."/>
            <person name="Dixit A."/>
            <person name="Pal A.K."/>
            <person name="Ghazi I.A."/>
            <person name="Yadav M."/>
            <person name="Pandit A."/>
            <person name="Bhargava A."/>
            <person name="Sureshbabu K."/>
            <person name="Batra K."/>
            <person name="Sharma T.R."/>
            <person name="Mohapatra T."/>
            <person name="Singh N.K."/>
            <person name="Messing J."/>
            <person name="Nelson A.B."/>
            <person name="Fuks G."/>
            <person name="Kavchok S."/>
            <person name="Keizer G."/>
            <person name="Linton E."/>
            <person name="Llaca V."/>
            <person name="Song R."/>
            <person name="Tanyolac B."/>
            <person name="Young S."/>
            <person name="Ho-Il K."/>
            <person name="Hahn J.H."/>
            <person name="Sangsakoo G."/>
            <person name="Vanavichit A."/>
            <person name="de Mattos Luiz.A.T."/>
            <person name="Zimmer P.D."/>
            <person name="Malone G."/>
            <person name="Dellagostin O."/>
            <person name="de Oliveira A.C."/>
            <person name="Bevan M."/>
            <person name="Bancroft I."/>
            <person name="Minx P."/>
            <person name="Cordum H."/>
            <person name="Wilson R."/>
            <person name="Cheng Z."/>
            <person name="Jin W."/>
            <person name="Jiang J."/>
            <person name="Leong S.A."/>
            <person name="Iwama H."/>
            <person name="Gojobori T."/>
            <person name="Itoh T."/>
            <person name="Niimura Y."/>
            <person name="Fujii Y."/>
            <person name="Habara T."/>
            <person name="Sakai H."/>
            <person name="Sato Y."/>
            <person name="Wilson G."/>
            <person name="Kumar K."/>
            <person name="McCouch S."/>
            <person name="Juretic N."/>
            <person name="Hoen D."/>
            <person name="Wright S."/>
            <person name="Bruskiewich R."/>
            <person name="Bureau T."/>
            <person name="Miyao A."/>
            <person name="Hirochika H."/>
            <person name="Nishikawa T."/>
            <person name="Kadowaki K."/>
            <person name="Sugiura M."/>
            <person name="Burr B."/>
            <person name="Sasaki T."/>
        </authorList>
    </citation>
    <scope>NUCLEOTIDE SEQUENCE [LARGE SCALE GENOMIC DNA]</scope>
    <source>
        <strain evidence="4">cv. Nipponbare</strain>
    </source>
</reference>
<name>Q6Z9N4_ORYSJ</name>